<feature type="domain" description="AMP-dependent synthetase/ligase" evidence="2">
    <location>
        <begin position="155"/>
        <end position="356"/>
    </location>
</feature>
<evidence type="ECO:0000313" key="4">
    <source>
        <dbReference type="Proteomes" id="UP001379533"/>
    </source>
</evidence>
<protein>
    <submittedName>
        <fullName evidence="3">AMP-binding protein</fullName>
    </submittedName>
</protein>
<dbReference type="InterPro" id="IPR042099">
    <property type="entry name" value="ANL_N_sf"/>
</dbReference>
<dbReference type="Proteomes" id="UP001379533">
    <property type="component" value="Chromosome"/>
</dbReference>
<accession>A0ABZ2KRJ2</accession>
<name>A0ABZ2KRJ2_9BACT</name>
<dbReference type="InterPro" id="IPR000873">
    <property type="entry name" value="AMP-dep_synth/lig_dom"/>
</dbReference>
<dbReference type="RefSeq" id="WP_394850839.1">
    <property type="nucleotide sequence ID" value="NZ_CP089982.1"/>
</dbReference>
<gene>
    <name evidence="3" type="ORF">LZC95_25695</name>
</gene>
<proteinExistence type="inferred from homology"/>
<sequence>MTNTHIGDLLPWAARQHPHAGIVLVSEEHENDATLITYPQLLEDARRILGGLRAAGHRPGRRVALALERPGDFIPVFWACILGGYIPFPLMPARQNPAQWSATLAYVDALLDTPLLVTADTLQTLRAAPAQDFECTAKLSDPALLMLLPEPADAPKAVVLSHANLLASMASKAERLELTAADVTLNWVPFNHGAALLETHLLPLYLGATQVHSGPAAIFANPLRLLHLVDRHRVSMTFARNTVFAQIVAALGSPEAAPLAVDLSCVRHIVSGGEPVVVETGRAFLERLSACGLARTALRPAFGRPETCAGSIYSSEFPERDANREFASLGLPLPGLEMRVIDGELELRGPMVFSSYCNDADATRAAFTADGWFRTRTSGCIEDGRLRLVDPTKFE</sequence>
<dbReference type="PANTHER" id="PTHR43201:SF8">
    <property type="entry name" value="ACYL-COA SYNTHETASE FAMILY MEMBER 3"/>
    <property type="match status" value="1"/>
</dbReference>
<dbReference type="PANTHER" id="PTHR43201">
    <property type="entry name" value="ACYL-COA SYNTHETASE"/>
    <property type="match status" value="1"/>
</dbReference>
<feature type="domain" description="AMP-dependent synthetase/ligase" evidence="2">
    <location>
        <begin position="12"/>
        <end position="93"/>
    </location>
</feature>
<dbReference type="Gene3D" id="3.40.50.12780">
    <property type="entry name" value="N-terminal domain of ligase-like"/>
    <property type="match status" value="1"/>
</dbReference>
<reference evidence="3 4" key="1">
    <citation type="submission" date="2021-12" db="EMBL/GenBank/DDBJ databases">
        <title>Discovery of the Pendulisporaceae a myxobacterial family with distinct sporulation behavior and unique specialized metabolism.</title>
        <authorList>
            <person name="Garcia R."/>
            <person name="Popoff A."/>
            <person name="Bader C.D."/>
            <person name="Loehr J."/>
            <person name="Walesch S."/>
            <person name="Walt C."/>
            <person name="Boldt J."/>
            <person name="Bunk B."/>
            <person name="Haeckl F.J.F.P.J."/>
            <person name="Gunesch A.P."/>
            <person name="Birkelbach J."/>
            <person name="Nuebel U."/>
            <person name="Pietschmann T."/>
            <person name="Bach T."/>
            <person name="Mueller R."/>
        </authorList>
    </citation>
    <scope>NUCLEOTIDE SEQUENCE [LARGE SCALE GENOMIC DNA]</scope>
    <source>
        <strain evidence="3 4">MSr12523</strain>
    </source>
</reference>
<evidence type="ECO:0000256" key="1">
    <source>
        <dbReference type="ARBA" id="ARBA00006432"/>
    </source>
</evidence>
<dbReference type="Pfam" id="PF00501">
    <property type="entry name" value="AMP-binding"/>
    <property type="match status" value="2"/>
</dbReference>
<evidence type="ECO:0000313" key="3">
    <source>
        <dbReference type="EMBL" id="WXB00196.1"/>
    </source>
</evidence>
<dbReference type="SUPFAM" id="SSF56801">
    <property type="entry name" value="Acetyl-CoA synthetase-like"/>
    <property type="match status" value="1"/>
</dbReference>
<dbReference type="EMBL" id="CP089982">
    <property type="protein sequence ID" value="WXB00196.1"/>
    <property type="molecule type" value="Genomic_DNA"/>
</dbReference>
<evidence type="ECO:0000259" key="2">
    <source>
        <dbReference type="Pfam" id="PF00501"/>
    </source>
</evidence>
<keyword evidence="4" id="KW-1185">Reference proteome</keyword>
<comment type="similarity">
    <text evidence="1">Belongs to the ATP-dependent AMP-binding enzyme family.</text>
</comment>
<organism evidence="3 4">
    <name type="scientific">Pendulispora brunnea</name>
    <dbReference type="NCBI Taxonomy" id="2905690"/>
    <lineage>
        <taxon>Bacteria</taxon>
        <taxon>Pseudomonadati</taxon>
        <taxon>Myxococcota</taxon>
        <taxon>Myxococcia</taxon>
        <taxon>Myxococcales</taxon>
        <taxon>Sorangiineae</taxon>
        <taxon>Pendulisporaceae</taxon>
        <taxon>Pendulispora</taxon>
    </lineage>
</organism>